<keyword evidence="4" id="KW-0862">Zinc</keyword>
<feature type="domain" description="C2H2-type" evidence="8">
    <location>
        <begin position="76"/>
        <end position="105"/>
    </location>
</feature>
<feature type="compositionally biased region" description="Basic residues" evidence="7">
    <location>
        <begin position="282"/>
        <end position="294"/>
    </location>
</feature>
<dbReference type="PANTHER" id="PTHR46179">
    <property type="entry name" value="ZINC FINGER PROTEIN"/>
    <property type="match status" value="1"/>
</dbReference>
<dbReference type="Pfam" id="PF22110">
    <property type="entry name" value="TFIIIA_zf-C2H2"/>
    <property type="match status" value="1"/>
</dbReference>
<keyword evidence="3 6" id="KW-0863">Zinc-finger</keyword>
<dbReference type="FunFam" id="3.30.160.60:FF:000446">
    <property type="entry name" value="Zinc finger protein"/>
    <property type="match status" value="1"/>
</dbReference>
<evidence type="ECO:0000256" key="4">
    <source>
        <dbReference type="ARBA" id="ARBA00022833"/>
    </source>
</evidence>
<name>A0AA88MI34_TACVA</name>
<dbReference type="SUPFAM" id="SSF57667">
    <property type="entry name" value="beta-beta-alpha zinc fingers"/>
    <property type="match status" value="2"/>
</dbReference>
<evidence type="ECO:0000259" key="8">
    <source>
        <dbReference type="PROSITE" id="PS50157"/>
    </source>
</evidence>
<evidence type="ECO:0000313" key="9">
    <source>
        <dbReference type="EMBL" id="KAK2836133.1"/>
    </source>
</evidence>
<dbReference type="InterPro" id="IPR036236">
    <property type="entry name" value="Znf_C2H2_sf"/>
</dbReference>
<feature type="domain" description="C2H2-type" evidence="8">
    <location>
        <begin position="46"/>
        <end position="75"/>
    </location>
</feature>
<evidence type="ECO:0000256" key="7">
    <source>
        <dbReference type="SAM" id="MobiDB-lite"/>
    </source>
</evidence>
<evidence type="ECO:0000256" key="6">
    <source>
        <dbReference type="PROSITE-ProRule" id="PRU00042"/>
    </source>
</evidence>
<dbReference type="InterPro" id="IPR051061">
    <property type="entry name" value="Zinc_finger_trans_reg"/>
</dbReference>
<keyword evidence="10" id="KW-1185">Reference proteome</keyword>
<dbReference type="InterPro" id="IPR013087">
    <property type="entry name" value="Znf_C2H2_type"/>
</dbReference>
<gene>
    <name evidence="9" type="ORF">Q7C36_014002</name>
</gene>
<dbReference type="GO" id="GO:0003723">
    <property type="term" value="F:RNA binding"/>
    <property type="evidence" value="ECO:0007669"/>
    <property type="project" value="UniProtKB-KW"/>
</dbReference>
<dbReference type="AlphaFoldDB" id="A0AA88MI34"/>
<dbReference type="SMART" id="SM00355">
    <property type="entry name" value="ZnF_C2H2"/>
    <property type="match status" value="9"/>
</dbReference>
<dbReference type="Gene3D" id="3.30.160.60">
    <property type="entry name" value="Classic Zinc Finger"/>
    <property type="match status" value="5"/>
</dbReference>
<proteinExistence type="predicted"/>
<dbReference type="PANTHER" id="PTHR46179:SF28">
    <property type="entry name" value="SI:DKEY-208K4.2 PROTEIN"/>
    <property type="match status" value="1"/>
</dbReference>
<feature type="domain" description="C2H2-type" evidence="8">
    <location>
        <begin position="191"/>
        <end position="218"/>
    </location>
</feature>
<dbReference type="EMBL" id="JAVHJS010000014">
    <property type="protein sequence ID" value="KAK2836133.1"/>
    <property type="molecule type" value="Genomic_DNA"/>
</dbReference>
<dbReference type="Pfam" id="PF00096">
    <property type="entry name" value="zf-C2H2"/>
    <property type="match status" value="1"/>
</dbReference>
<dbReference type="Proteomes" id="UP001187315">
    <property type="component" value="Unassembled WGS sequence"/>
</dbReference>
<protein>
    <recommendedName>
        <fullName evidence="8">C2H2-type domain-containing protein</fullName>
    </recommendedName>
</protein>
<dbReference type="InterPro" id="IPR054599">
    <property type="entry name" value="TFIIIA_Zfn-C2H2"/>
</dbReference>
<evidence type="ECO:0000256" key="2">
    <source>
        <dbReference type="ARBA" id="ARBA00022737"/>
    </source>
</evidence>
<dbReference type="PROSITE" id="PS00028">
    <property type="entry name" value="ZINC_FINGER_C2H2_1"/>
    <property type="match status" value="7"/>
</dbReference>
<dbReference type="PROSITE" id="PS50157">
    <property type="entry name" value="ZINC_FINGER_C2H2_2"/>
    <property type="match status" value="5"/>
</dbReference>
<feature type="domain" description="C2H2-type" evidence="8">
    <location>
        <begin position="251"/>
        <end position="280"/>
    </location>
</feature>
<evidence type="ECO:0000256" key="1">
    <source>
        <dbReference type="ARBA" id="ARBA00022723"/>
    </source>
</evidence>
<feature type="domain" description="C2H2-type" evidence="8">
    <location>
        <begin position="16"/>
        <end position="45"/>
    </location>
</feature>
<organism evidence="9 10">
    <name type="scientific">Tachysurus vachellii</name>
    <name type="common">Darkbarbel catfish</name>
    <name type="synonym">Pelteobagrus vachellii</name>
    <dbReference type="NCBI Taxonomy" id="175792"/>
    <lineage>
        <taxon>Eukaryota</taxon>
        <taxon>Metazoa</taxon>
        <taxon>Chordata</taxon>
        <taxon>Craniata</taxon>
        <taxon>Vertebrata</taxon>
        <taxon>Euteleostomi</taxon>
        <taxon>Actinopterygii</taxon>
        <taxon>Neopterygii</taxon>
        <taxon>Teleostei</taxon>
        <taxon>Ostariophysi</taxon>
        <taxon>Siluriformes</taxon>
        <taxon>Bagridae</taxon>
        <taxon>Tachysurus</taxon>
    </lineage>
</organism>
<dbReference type="GO" id="GO:0005634">
    <property type="term" value="C:nucleus"/>
    <property type="evidence" value="ECO:0007669"/>
    <property type="project" value="UniProtKB-SubCell"/>
</dbReference>
<accession>A0AA88MI34</accession>
<reference evidence="9" key="1">
    <citation type="submission" date="2023-08" db="EMBL/GenBank/DDBJ databases">
        <title>Pelteobagrus vachellii genome.</title>
        <authorList>
            <person name="Liu H."/>
        </authorList>
    </citation>
    <scope>NUCLEOTIDE SEQUENCE</scope>
    <source>
        <strain evidence="9">PRFRI_2022a</strain>
        <tissue evidence="9">Muscle</tissue>
    </source>
</reference>
<keyword evidence="5" id="KW-0694">RNA-binding</keyword>
<dbReference type="Pfam" id="PF13912">
    <property type="entry name" value="zf-C2H2_6"/>
    <property type="match status" value="1"/>
</dbReference>
<keyword evidence="1" id="KW-0479">Metal-binding</keyword>
<comment type="caution">
    <text evidence="9">The sequence shown here is derived from an EMBL/GenBank/DDBJ whole genome shotgun (WGS) entry which is preliminary data.</text>
</comment>
<dbReference type="GO" id="GO:0006357">
    <property type="term" value="P:regulation of transcription by RNA polymerase II"/>
    <property type="evidence" value="ECO:0007669"/>
    <property type="project" value="TreeGrafter"/>
</dbReference>
<sequence length="363" mass="42378">MSQQNSVDAAPRLQLFNCRHADCKATFTRKWRLEEHENKHTGARPHECPVDGCGRRFSGRSHLSRHALTHKGKLVRCCEPSCTKAFYSRDRMKKHVRHVHGDKVRFQCTFPGCVMTFPKRRLRKLHQVSHGETSGFRCLKVGCSATFRTHIARKAHEKTHRGYCCPHPQCPVVEHTWGKLLKHSSKHLPSHTCSTCKKTFVKRDALRRHKRTHALQKPVLLCPSDGCQAYFSTTFNLQHHIRKVHLKLLRHCCSFPGCDKAFAMRESLIRHLLHHDPDSAKPKRRQKRSNKSWQKRLEGRRRGSLVEDDLRRLFALRMRFSRRTKLEADLSGLFNERKIPHHVDPEVNLRDLFNIKPPQKVKG</sequence>
<keyword evidence="2" id="KW-0677">Repeat</keyword>
<evidence type="ECO:0000313" key="10">
    <source>
        <dbReference type="Proteomes" id="UP001187315"/>
    </source>
</evidence>
<dbReference type="GO" id="GO:0008270">
    <property type="term" value="F:zinc ion binding"/>
    <property type="evidence" value="ECO:0007669"/>
    <property type="project" value="UniProtKB-KW"/>
</dbReference>
<evidence type="ECO:0000256" key="5">
    <source>
        <dbReference type="ARBA" id="ARBA00022884"/>
    </source>
</evidence>
<evidence type="ECO:0000256" key="3">
    <source>
        <dbReference type="ARBA" id="ARBA00022771"/>
    </source>
</evidence>
<feature type="region of interest" description="Disordered" evidence="7">
    <location>
        <begin position="276"/>
        <end position="298"/>
    </location>
</feature>